<organism evidence="1">
    <name type="scientific">Arundo donax</name>
    <name type="common">Giant reed</name>
    <name type="synonym">Donax arundinaceus</name>
    <dbReference type="NCBI Taxonomy" id="35708"/>
    <lineage>
        <taxon>Eukaryota</taxon>
        <taxon>Viridiplantae</taxon>
        <taxon>Streptophyta</taxon>
        <taxon>Embryophyta</taxon>
        <taxon>Tracheophyta</taxon>
        <taxon>Spermatophyta</taxon>
        <taxon>Magnoliopsida</taxon>
        <taxon>Liliopsida</taxon>
        <taxon>Poales</taxon>
        <taxon>Poaceae</taxon>
        <taxon>PACMAD clade</taxon>
        <taxon>Arundinoideae</taxon>
        <taxon>Arundineae</taxon>
        <taxon>Arundo</taxon>
    </lineage>
</organism>
<sequence>MLHFIFGLFGIEPCLVKFNSRLYRILMEHFPKDSYLFVQSVEENNSYRT</sequence>
<name>A0A0A9C2C4_ARUDO</name>
<reference evidence="1" key="1">
    <citation type="submission" date="2014-09" db="EMBL/GenBank/DDBJ databases">
        <authorList>
            <person name="Magalhaes I.L.F."/>
            <person name="Oliveira U."/>
            <person name="Santos F.R."/>
            <person name="Vidigal T.H.D.A."/>
            <person name="Brescovit A.D."/>
            <person name="Santos A.J."/>
        </authorList>
    </citation>
    <scope>NUCLEOTIDE SEQUENCE</scope>
    <source>
        <tissue evidence="1">Shoot tissue taken approximately 20 cm above the soil surface</tissue>
    </source>
</reference>
<proteinExistence type="predicted"/>
<dbReference type="AlphaFoldDB" id="A0A0A9C2C4"/>
<accession>A0A0A9C2C4</accession>
<evidence type="ECO:0000313" key="1">
    <source>
        <dbReference type="EMBL" id="JAD67540.1"/>
    </source>
</evidence>
<reference evidence="1" key="2">
    <citation type="journal article" date="2015" name="Data Brief">
        <title>Shoot transcriptome of the giant reed, Arundo donax.</title>
        <authorList>
            <person name="Barrero R.A."/>
            <person name="Guerrero F.D."/>
            <person name="Moolhuijzen P."/>
            <person name="Goolsby J.A."/>
            <person name="Tidwell J."/>
            <person name="Bellgard S.E."/>
            <person name="Bellgard M.I."/>
        </authorList>
    </citation>
    <scope>NUCLEOTIDE SEQUENCE</scope>
    <source>
        <tissue evidence="1">Shoot tissue taken approximately 20 cm above the soil surface</tissue>
    </source>
</reference>
<dbReference type="EMBL" id="GBRH01230355">
    <property type="protein sequence ID" value="JAD67540.1"/>
    <property type="molecule type" value="Transcribed_RNA"/>
</dbReference>
<protein>
    <submittedName>
        <fullName evidence="1">Uncharacterized protein</fullName>
    </submittedName>
</protein>